<reference evidence="1" key="1">
    <citation type="submission" date="2022-04" db="EMBL/GenBank/DDBJ databases">
        <title>Genome of the entomopathogenic fungus Entomophthora muscae.</title>
        <authorList>
            <person name="Elya C."/>
            <person name="Lovett B.R."/>
            <person name="Lee E."/>
            <person name="Macias A.M."/>
            <person name="Hajek A.E."/>
            <person name="De Bivort B.L."/>
            <person name="Kasson M.T."/>
            <person name="De Fine Licht H.H."/>
            <person name="Stajich J.E."/>
        </authorList>
    </citation>
    <scope>NUCLEOTIDE SEQUENCE</scope>
    <source>
        <strain evidence="1">Berkeley</strain>
    </source>
</reference>
<comment type="caution">
    <text evidence="1">The sequence shown here is derived from an EMBL/GenBank/DDBJ whole genome shotgun (WGS) entry which is preliminary data.</text>
</comment>
<name>A0ACC2TT56_9FUNG</name>
<protein>
    <submittedName>
        <fullName evidence="1">Uncharacterized protein</fullName>
    </submittedName>
</protein>
<organism evidence="1 2">
    <name type="scientific">Entomophthora muscae</name>
    <dbReference type="NCBI Taxonomy" id="34485"/>
    <lineage>
        <taxon>Eukaryota</taxon>
        <taxon>Fungi</taxon>
        <taxon>Fungi incertae sedis</taxon>
        <taxon>Zoopagomycota</taxon>
        <taxon>Entomophthoromycotina</taxon>
        <taxon>Entomophthoromycetes</taxon>
        <taxon>Entomophthorales</taxon>
        <taxon>Entomophthoraceae</taxon>
        <taxon>Entomophthora</taxon>
    </lineage>
</organism>
<gene>
    <name evidence="1" type="ORF">DSO57_1015738</name>
</gene>
<dbReference type="EMBL" id="QTSX02002192">
    <property type="protein sequence ID" value="KAJ9077546.1"/>
    <property type="molecule type" value="Genomic_DNA"/>
</dbReference>
<evidence type="ECO:0000313" key="1">
    <source>
        <dbReference type="EMBL" id="KAJ9077546.1"/>
    </source>
</evidence>
<dbReference type="Proteomes" id="UP001165960">
    <property type="component" value="Unassembled WGS sequence"/>
</dbReference>
<sequence>MKFFYVLLLSIVAVCFGHLSSSDRSGSLERRSQDSQDANPQVPKPVITSAFASQEPATSDTEVIGSTQSEAPEGDDSQEADPIDRSLSWLWILLGIILGVAVLGGAVYCVTAK</sequence>
<keyword evidence="2" id="KW-1185">Reference proteome</keyword>
<evidence type="ECO:0000313" key="2">
    <source>
        <dbReference type="Proteomes" id="UP001165960"/>
    </source>
</evidence>
<proteinExistence type="predicted"/>
<accession>A0ACC2TT56</accession>